<evidence type="ECO:0000313" key="1">
    <source>
        <dbReference type="EMBL" id="BBZ06128.1"/>
    </source>
</evidence>
<name>A0A7I7VRJ7_9MYCO</name>
<proteinExistence type="predicted"/>
<reference evidence="1 2" key="1">
    <citation type="journal article" date="2019" name="Emerg. Microbes Infect.">
        <title>Comprehensive subspecies identification of 175 nontuberculous mycobacteria species based on 7547 genomic profiles.</title>
        <authorList>
            <person name="Matsumoto Y."/>
            <person name="Kinjo T."/>
            <person name="Motooka D."/>
            <person name="Nabeya D."/>
            <person name="Jung N."/>
            <person name="Uechi K."/>
            <person name="Horii T."/>
            <person name="Iida T."/>
            <person name="Fujita J."/>
            <person name="Nakamura S."/>
        </authorList>
    </citation>
    <scope>NUCLEOTIDE SEQUENCE [LARGE SCALE GENOMIC DNA]</scope>
    <source>
        <strain evidence="1 2">JCM 12405</strain>
    </source>
</reference>
<evidence type="ECO:0000313" key="2">
    <source>
        <dbReference type="Proteomes" id="UP000467201"/>
    </source>
</evidence>
<dbReference type="AlphaFoldDB" id="A0A7I7VRJ7"/>
<dbReference type="Proteomes" id="UP000467201">
    <property type="component" value="Chromosome"/>
</dbReference>
<organism evidence="1 2">
    <name type="scientific">Mycolicibacterium doricum</name>
    <dbReference type="NCBI Taxonomy" id="126673"/>
    <lineage>
        <taxon>Bacteria</taxon>
        <taxon>Bacillati</taxon>
        <taxon>Actinomycetota</taxon>
        <taxon>Actinomycetes</taxon>
        <taxon>Mycobacteriales</taxon>
        <taxon>Mycobacteriaceae</taxon>
        <taxon>Mycolicibacterium</taxon>
    </lineage>
</organism>
<dbReference type="GO" id="GO:0005975">
    <property type="term" value="P:carbohydrate metabolic process"/>
    <property type="evidence" value="ECO:0007669"/>
    <property type="project" value="InterPro"/>
</dbReference>
<protein>
    <submittedName>
        <fullName evidence="1">Uncharacterized protein</fullName>
    </submittedName>
</protein>
<accession>A0A7I7VRJ7</accession>
<dbReference type="EMBL" id="AP022605">
    <property type="protein sequence ID" value="BBZ06128.1"/>
    <property type="molecule type" value="Genomic_DNA"/>
</dbReference>
<sequence length="96" mass="10812">MRKAARALLVWLAPQDGFAEMRDAHNLAWTHIWDRLSIEIDGHPEELQMLRLHLMHLMQTVSRHSEDLDMACPRGACMGRPIAATCSGTNCSSSRS</sequence>
<dbReference type="SUPFAM" id="SSF48208">
    <property type="entry name" value="Six-hairpin glycosidases"/>
    <property type="match status" value="1"/>
</dbReference>
<gene>
    <name evidence="1" type="ORF">MDOR_02970</name>
</gene>
<dbReference type="KEGG" id="mdr:MDOR_02970"/>
<dbReference type="InterPro" id="IPR008928">
    <property type="entry name" value="6-hairpin_glycosidase_sf"/>
</dbReference>